<evidence type="ECO:0000259" key="1">
    <source>
        <dbReference type="PROSITE" id="PS50965"/>
    </source>
</evidence>
<protein>
    <submittedName>
        <fullName evidence="2">Nuclease-related domain-containing protein</fullName>
    </submittedName>
</protein>
<organism evidence="2">
    <name type="scientific">Candidatus Electrothrix aestuarii</name>
    <dbReference type="NCBI Taxonomy" id="3062594"/>
    <lineage>
        <taxon>Bacteria</taxon>
        <taxon>Pseudomonadati</taxon>
        <taxon>Thermodesulfobacteriota</taxon>
        <taxon>Desulfobulbia</taxon>
        <taxon>Desulfobulbales</taxon>
        <taxon>Desulfobulbaceae</taxon>
        <taxon>Candidatus Electrothrix</taxon>
    </lineage>
</organism>
<proteinExistence type="predicted"/>
<dbReference type="InterPro" id="IPR011528">
    <property type="entry name" value="NERD"/>
</dbReference>
<sequence>MKTITEVKKEIATLEKERNKGEIGELMIRSSLAAFCASSKAHLLNNITIGFRDGTTQIDHILITKKGILVIETKHYSGWIFGEERKKIWTQCLYKKKYTFQNPLRQNYCHIAAVRKQLGFTPENKIQGIVVFTKDAEFKTEQPRGVILFKDLFNYLMKINLGVISDAEMYMAIGYLEYRRFQLTEETDLDHQKHIAQKFMS</sequence>
<reference evidence="2" key="1">
    <citation type="journal article" date="2024" name="Syst. Appl. Microbiol.">
        <title>First single-strain enrichments of Electrothrix cable bacteria, description of E. aestuarii sp. nov. and E. rattekaaiensis sp. nov., and proposal of a cable bacteria taxonomy following the rules of the SeqCode.</title>
        <authorList>
            <person name="Plum-Jensen L.E."/>
            <person name="Schramm A."/>
            <person name="Marshall I.P.G."/>
        </authorList>
    </citation>
    <scope>NUCLEOTIDE SEQUENCE</scope>
    <source>
        <strain evidence="2">Rat1</strain>
    </source>
</reference>
<dbReference type="KEGG" id="eaj:Q3M24_16510"/>
<reference evidence="2" key="2">
    <citation type="submission" date="2024-06" db="EMBL/GenBank/DDBJ databases">
        <authorList>
            <person name="Plum-Jensen L.E."/>
            <person name="Schramm A."/>
            <person name="Marshall I.P.G."/>
        </authorList>
    </citation>
    <scope>NUCLEOTIDE SEQUENCE</scope>
    <source>
        <strain evidence="2">Rat1</strain>
    </source>
</reference>
<evidence type="ECO:0000313" key="2">
    <source>
        <dbReference type="EMBL" id="XCN71893.1"/>
    </source>
</evidence>
<dbReference type="EMBL" id="CP159373">
    <property type="protein sequence ID" value="XCN71893.1"/>
    <property type="molecule type" value="Genomic_DNA"/>
</dbReference>
<dbReference type="Pfam" id="PF08378">
    <property type="entry name" value="NERD"/>
    <property type="match status" value="1"/>
</dbReference>
<dbReference type="PROSITE" id="PS50965">
    <property type="entry name" value="NERD"/>
    <property type="match status" value="1"/>
</dbReference>
<name>A0AAU8LRZ5_9BACT</name>
<dbReference type="AlphaFoldDB" id="A0AAU8LRZ5"/>
<feature type="domain" description="NERD" evidence="1">
    <location>
        <begin position="20"/>
        <end position="137"/>
    </location>
</feature>
<accession>A0AAU8LRZ5</accession>
<gene>
    <name evidence="2" type="ORF">Q3M24_16510</name>
</gene>